<feature type="binding site" evidence="6">
    <location>
        <position position="231"/>
    </location>
    <ligand>
        <name>substrate</name>
    </ligand>
</feature>
<evidence type="ECO:0000256" key="5">
    <source>
        <dbReference type="PIRSR" id="PIRSR001221-1"/>
    </source>
</evidence>
<dbReference type="Gene3D" id="3.90.1300.10">
    <property type="entry name" value="Amidase signature (AS) domain"/>
    <property type="match status" value="2"/>
</dbReference>
<dbReference type="InterPro" id="IPR023631">
    <property type="entry name" value="Amidase_dom"/>
</dbReference>
<evidence type="ECO:0000313" key="9">
    <source>
        <dbReference type="Proteomes" id="UP000284375"/>
    </source>
</evidence>
<feature type="domain" description="Amidase" evidence="7">
    <location>
        <begin position="98"/>
        <end position="157"/>
    </location>
</feature>
<dbReference type="PIRSF" id="PIRSF001221">
    <property type="entry name" value="Amidase_fungi"/>
    <property type="match status" value="1"/>
</dbReference>
<gene>
    <name evidence="8" type="ORF">VSDG_08375</name>
</gene>
<evidence type="ECO:0000256" key="3">
    <source>
        <dbReference type="ARBA" id="ARBA00012922"/>
    </source>
</evidence>
<feature type="active site" description="Acyl-ester intermediate" evidence="5">
    <location>
        <position position="281"/>
    </location>
</feature>
<comment type="caution">
    <text evidence="8">The sequence shown here is derived from an EMBL/GenBank/DDBJ whole genome shotgun (WGS) entry which is preliminary data.</text>
</comment>
<dbReference type="PANTHER" id="PTHR46072">
    <property type="entry name" value="AMIDASE-RELATED-RELATED"/>
    <property type="match status" value="1"/>
</dbReference>
<protein>
    <recommendedName>
        <fullName evidence="3">amidase</fullName>
        <ecNumber evidence="3">3.5.1.4</ecNumber>
    </recommendedName>
</protein>
<feature type="domain" description="Amidase" evidence="7">
    <location>
        <begin position="183"/>
        <end position="572"/>
    </location>
</feature>
<dbReference type="SUPFAM" id="SSF75304">
    <property type="entry name" value="Amidase signature (AS) enzymes"/>
    <property type="match status" value="1"/>
</dbReference>
<proteinExistence type="inferred from homology"/>
<dbReference type="OrthoDB" id="6428749at2759"/>
<dbReference type="STRING" id="252740.A0A423VGA0"/>
<keyword evidence="4" id="KW-0378">Hydrolase</keyword>
<feature type="binding site" evidence="6">
    <location>
        <begin position="278"/>
        <end position="281"/>
    </location>
    <ligand>
        <name>substrate</name>
    </ligand>
</feature>
<comment type="similarity">
    <text evidence="2">Belongs to the amidase family.</text>
</comment>
<evidence type="ECO:0000259" key="7">
    <source>
        <dbReference type="Pfam" id="PF01425"/>
    </source>
</evidence>
<dbReference type="AlphaFoldDB" id="A0A423VGA0"/>
<feature type="active site" description="Charge relay system" evidence="5">
    <location>
        <position position="257"/>
    </location>
</feature>
<dbReference type="InterPro" id="IPR020556">
    <property type="entry name" value="Amidase_CS"/>
</dbReference>
<dbReference type="InterPro" id="IPR036928">
    <property type="entry name" value="AS_sf"/>
</dbReference>
<organism evidence="8 9">
    <name type="scientific">Cytospora chrysosperma</name>
    <name type="common">Cytospora canker fungus</name>
    <name type="synonym">Sphaeria chrysosperma</name>
    <dbReference type="NCBI Taxonomy" id="252740"/>
    <lineage>
        <taxon>Eukaryota</taxon>
        <taxon>Fungi</taxon>
        <taxon>Dikarya</taxon>
        <taxon>Ascomycota</taxon>
        <taxon>Pezizomycotina</taxon>
        <taxon>Sordariomycetes</taxon>
        <taxon>Sordariomycetidae</taxon>
        <taxon>Diaporthales</taxon>
        <taxon>Cytosporaceae</taxon>
        <taxon>Cytospora</taxon>
    </lineage>
</organism>
<evidence type="ECO:0000313" key="8">
    <source>
        <dbReference type="EMBL" id="ROV90054.1"/>
    </source>
</evidence>
<evidence type="ECO:0000256" key="1">
    <source>
        <dbReference type="ARBA" id="ARBA00001311"/>
    </source>
</evidence>
<keyword evidence="9" id="KW-1185">Reference proteome</keyword>
<reference evidence="8 9" key="1">
    <citation type="submission" date="2015-09" db="EMBL/GenBank/DDBJ databases">
        <title>Host preference determinants of Valsa canker pathogens revealed by comparative genomics.</title>
        <authorList>
            <person name="Yin Z."/>
            <person name="Huang L."/>
        </authorList>
    </citation>
    <scope>NUCLEOTIDE SEQUENCE [LARGE SCALE GENOMIC DNA]</scope>
    <source>
        <strain evidence="8 9">YSFL</strain>
    </source>
</reference>
<dbReference type="PANTHER" id="PTHR46072:SF11">
    <property type="entry name" value="AMIDASE-RELATED"/>
    <property type="match status" value="1"/>
</dbReference>
<dbReference type="EC" id="3.5.1.4" evidence="3"/>
<sequence length="590" mass="63957">MEVSRIDTSGCDPVKTKRTTPYRPWHEIAGAKKAEQLSRIPKEWILPDSALVTDAVDLRPIASLSGILSGRELEITGETYDATALLAKIADGTYTSVEVVTAFCKRAAVAQQVCNCLTEIMFADAIAAAGKLDEEYSRTGKTVGPLHGLPMTFKVCIPSLCLPFMKAGHGRSDQMLTGWNMQECFHVKGYDASDGYISRAFDPSTTDSYLVSLVRAAGAVVIAKTNTPQTMLVAEAHNNLFGRTKNPVVSHLTCGGSSGGEASVLAFRGSPLGIGTDVGGSIRVPAAANGIYGYKPSFGVLPMLGYAASSWTGMNTGVPAVCGPMGHSARDLSLLTKVVRAFKPWVEDPAMIPHICERGSSDRLPVVGVIEKSGITPHPPVLRAIREASEKLRQAGYQVKPFDPVDLLEIDKVTRQLFTLDGLSYQKRELAKVGEPPVPSVKNIGFWEVPPKAPEEMWVWNTRKLAMQKQMLDLWKAAGVDVVLCPAGPHTAVRPHEWTLITYTVAWNAVDYPAVVIPYTHADADLDPVCESFEPLSDEDKAAQAQYDPKLMHGAPVNLQIVAQRLEDEQLLKDVEMIDRVLNDGKTPAV</sequence>
<feature type="binding site" evidence="6">
    <location>
        <position position="257"/>
    </location>
    <ligand>
        <name>substrate</name>
    </ligand>
</feature>
<evidence type="ECO:0000256" key="6">
    <source>
        <dbReference type="PIRSR" id="PIRSR001221-2"/>
    </source>
</evidence>
<dbReference type="EMBL" id="LJZO01000053">
    <property type="protein sequence ID" value="ROV90054.1"/>
    <property type="molecule type" value="Genomic_DNA"/>
</dbReference>
<dbReference type="Proteomes" id="UP000284375">
    <property type="component" value="Unassembled WGS sequence"/>
</dbReference>
<dbReference type="GO" id="GO:0004040">
    <property type="term" value="F:amidase activity"/>
    <property type="evidence" value="ECO:0007669"/>
    <property type="project" value="UniProtKB-EC"/>
</dbReference>
<evidence type="ECO:0000256" key="2">
    <source>
        <dbReference type="ARBA" id="ARBA00009199"/>
    </source>
</evidence>
<evidence type="ECO:0000256" key="4">
    <source>
        <dbReference type="ARBA" id="ARBA00022801"/>
    </source>
</evidence>
<comment type="catalytic activity">
    <reaction evidence="1">
        <text>a monocarboxylic acid amide + H2O = a monocarboxylate + NH4(+)</text>
        <dbReference type="Rhea" id="RHEA:12020"/>
        <dbReference type="ChEBI" id="CHEBI:15377"/>
        <dbReference type="ChEBI" id="CHEBI:28938"/>
        <dbReference type="ChEBI" id="CHEBI:35757"/>
        <dbReference type="ChEBI" id="CHEBI:83628"/>
        <dbReference type="EC" id="3.5.1.4"/>
    </reaction>
</comment>
<name>A0A423VGA0_CYTCH</name>
<feature type="active site" description="Charge relay system" evidence="5">
    <location>
        <position position="154"/>
    </location>
</feature>
<dbReference type="PROSITE" id="PS00571">
    <property type="entry name" value="AMIDASES"/>
    <property type="match status" value="1"/>
</dbReference>
<dbReference type="Pfam" id="PF01425">
    <property type="entry name" value="Amidase"/>
    <property type="match status" value="2"/>
</dbReference>
<accession>A0A423VGA0</accession>